<proteinExistence type="predicted"/>
<dbReference type="OrthoDB" id="3723842at2"/>
<evidence type="ECO:0000313" key="3">
    <source>
        <dbReference type="Proteomes" id="UP000195101"/>
    </source>
</evidence>
<protein>
    <submittedName>
        <fullName evidence="2">Putative esterase</fullName>
    </submittedName>
</protein>
<keyword evidence="3" id="KW-1185">Reference proteome</keyword>
<feature type="transmembrane region" description="Helical" evidence="1">
    <location>
        <begin position="89"/>
        <end position="107"/>
    </location>
</feature>
<sequence>MLHDLADLPLISASFVTAAAAVPAILLLLLSVVARRARIRRGATAADPRRTIAETALAAGLGALFGLALAFVLGDVLDLFGVVLSTGTRGWTAIGGMGLGLAAIALARGRRSVTGVGGSEPPPRHLRALHTALGILVVPLVVLASAVGINADVQEYPNVAAAFGLTRVLPLDLTTLPSPDGAPPVSSGPLEDTWQPAGALPARGRLGTTTIPATQSGFPARDALVYLPPAALVDDAPALPVVVAMSGQPGSPVDLFASGRLDRVMDQYASAHRGLAPIVVVPDQLGAPEDNPMCVDSPLGQSATYLTVDVPAWIRANLRVLPDRTAWSVLGFSEGGTCAAQLGAAHPDLFGSLVDISGEMAPTIGADTVQDAFGGSQAQYAAAFPAAIMEARSPYADMAGFFCAGEDDQQYRPQVEQVEAAARASGMATRLSTSPGTSHDWGTVQWCVQDALPALGQRLGVAR</sequence>
<evidence type="ECO:0000313" key="2">
    <source>
        <dbReference type="EMBL" id="OUE27554.1"/>
    </source>
</evidence>
<feature type="transmembrane region" description="Helical" evidence="1">
    <location>
        <begin position="55"/>
        <end position="77"/>
    </location>
</feature>
<organism evidence="2 3">
    <name type="scientific">Clavibacter michiganensis</name>
    <dbReference type="NCBI Taxonomy" id="28447"/>
    <lineage>
        <taxon>Bacteria</taxon>
        <taxon>Bacillati</taxon>
        <taxon>Actinomycetota</taxon>
        <taxon>Actinomycetes</taxon>
        <taxon>Micrococcales</taxon>
        <taxon>Microbacteriaceae</taxon>
        <taxon>Clavibacter</taxon>
    </lineage>
</organism>
<dbReference type="InterPro" id="IPR029058">
    <property type="entry name" value="AB_hydrolase_fold"/>
</dbReference>
<dbReference type="Gene3D" id="3.40.50.1820">
    <property type="entry name" value="alpha/beta hydrolase"/>
    <property type="match status" value="1"/>
</dbReference>
<accession>A0A251YTH7</accession>
<dbReference type="InterPro" id="IPR000801">
    <property type="entry name" value="Esterase-like"/>
</dbReference>
<dbReference type="Pfam" id="PF00756">
    <property type="entry name" value="Esterase"/>
    <property type="match status" value="1"/>
</dbReference>
<keyword evidence="1" id="KW-1133">Transmembrane helix</keyword>
<keyword evidence="1" id="KW-0472">Membrane</keyword>
<dbReference type="SUPFAM" id="SSF53474">
    <property type="entry name" value="alpha/beta-Hydrolases"/>
    <property type="match status" value="1"/>
</dbReference>
<evidence type="ECO:0000256" key="1">
    <source>
        <dbReference type="SAM" id="Phobius"/>
    </source>
</evidence>
<dbReference type="InterPro" id="IPR050583">
    <property type="entry name" value="Mycobacterial_A85_antigen"/>
</dbReference>
<keyword evidence="1" id="KW-0812">Transmembrane</keyword>
<dbReference type="PANTHER" id="PTHR48098">
    <property type="entry name" value="ENTEROCHELIN ESTERASE-RELATED"/>
    <property type="match status" value="1"/>
</dbReference>
<gene>
    <name evidence="2" type="ORF">BFL37_01355</name>
</gene>
<dbReference type="Proteomes" id="UP000195101">
    <property type="component" value="Unassembled WGS sequence"/>
</dbReference>
<name>A0A251YTH7_9MICO</name>
<dbReference type="EMBL" id="MDJZ01000004">
    <property type="protein sequence ID" value="OUE27554.1"/>
    <property type="molecule type" value="Genomic_DNA"/>
</dbReference>
<feature type="transmembrane region" description="Helical" evidence="1">
    <location>
        <begin position="128"/>
        <end position="149"/>
    </location>
</feature>
<dbReference type="GO" id="GO:0016747">
    <property type="term" value="F:acyltransferase activity, transferring groups other than amino-acyl groups"/>
    <property type="evidence" value="ECO:0007669"/>
    <property type="project" value="TreeGrafter"/>
</dbReference>
<comment type="caution">
    <text evidence="2">The sequence shown here is derived from an EMBL/GenBank/DDBJ whole genome shotgun (WGS) entry which is preliminary data.</text>
</comment>
<feature type="transmembrane region" description="Helical" evidence="1">
    <location>
        <begin position="12"/>
        <end position="34"/>
    </location>
</feature>
<dbReference type="PANTHER" id="PTHR48098:SF1">
    <property type="entry name" value="DIACYLGLYCEROL ACYLTRANSFERASE_MYCOLYLTRANSFERASE AG85A"/>
    <property type="match status" value="1"/>
</dbReference>
<reference evidence="2 3" key="1">
    <citation type="submission" date="2016-08" db="EMBL/GenBank/DDBJ databases">
        <title>Genome sequence of Clavibacter michiganensis spp strain CFBP8019.</title>
        <authorList>
            <person name="Thapa S.P."/>
            <person name="Coaker G."/>
            <person name="Jacques M.-A."/>
        </authorList>
    </citation>
    <scope>NUCLEOTIDE SEQUENCE [LARGE SCALE GENOMIC DNA]</scope>
    <source>
        <strain evidence="2">CFBP8019</strain>
    </source>
</reference>
<dbReference type="AlphaFoldDB" id="A0A251YTH7"/>
<dbReference type="RefSeq" id="WP_086513391.1">
    <property type="nucleotide sequence ID" value="NZ_MDJZ01000004.1"/>
</dbReference>